<comment type="similarity">
    <text evidence="1 5">Belongs to the universal ribosomal protein uL29 family.</text>
</comment>
<evidence type="ECO:0000313" key="7">
    <source>
        <dbReference type="Proteomes" id="UP000033907"/>
    </source>
</evidence>
<evidence type="ECO:0000256" key="3">
    <source>
        <dbReference type="ARBA" id="ARBA00023274"/>
    </source>
</evidence>
<dbReference type="SUPFAM" id="SSF46561">
    <property type="entry name" value="Ribosomal protein L29 (L29p)"/>
    <property type="match status" value="1"/>
</dbReference>
<name>A0A0G1EP23_9BACT</name>
<dbReference type="EMBL" id="LCGH01000004">
    <property type="protein sequence ID" value="KKT11558.1"/>
    <property type="molecule type" value="Genomic_DNA"/>
</dbReference>
<comment type="caution">
    <text evidence="6">The sequence shown here is derived from an EMBL/GenBank/DDBJ whole genome shotgun (WGS) entry which is preliminary data.</text>
</comment>
<dbReference type="GO" id="GO:0006412">
    <property type="term" value="P:translation"/>
    <property type="evidence" value="ECO:0007669"/>
    <property type="project" value="UniProtKB-UniRule"/>
</dbReference>
<dbReference type="AlphaFoldDB" id="A0A0G1EP23"/>
<dbReference type="Gene3D" id="1.10.287.310">
    <property type="match status" value="1"/>
</dbReference>
<proteinExistence type="inferred from homology"/>
<organism evidence="6 7">
    <name type="scientific">Candidatus Nomurabacteria bacterium GW2011_GWF2_43_24</name>
    <dbReference type="NCBI Taxonomy" id="1618778"/>
    <lineage>
        <taxon>Bacteria</taxon>
        <taxon>Candidatus Nomuraibacteriota</taxon>
    </lineage>
</organism>
<dbReference type="GO" id="GO:0005840">
    <property type="term" value="C:ribosome"/>
    <property type="evidence" value="ECO:0007669"/>
    <property type="project" value="UniProtKB-KW"/>
</dbReference>
<dbReference type="GO" id="GO:1990904">
    <property type="term" value="C:ribonucleoprotein complex"/>
    <property type="evidence" value="ECO:0007669"/>
    <property type="project" value="UniProtKB-KW"/>
</dbReference>
<dbReference type="Pfam" id="PF00831">
    <property type="entry name" value="Ribosomal_L29"/>
    <property type="match status" value="1"/>
</dbReference>
<gene>
    <name evidence="5" type="primary">rpmC</name>
    <name evidence="6" type="ORF">UV91_C0004G0027</name>
</gene>
<dbReference type="HAMAP" id="MF_00374">
    <property type="entry name" value="Ribosomal_uL29"/>
    <property type="match status" value="1"/>
</dbReference>
<dbReference type="NCBIfam" id="TIGR00012">
    <property type="entry name" value="L29"/>
    <property type="match status" value="1"/>
</dbReference>
<dbReference type="InterPro" id="IPR036049">
    <property type="entry name" value="Ribosomal_uL29_sf"/>
</dbReference>
<protein>
    <recommendedName>
        <fullName evidence="4 5">Large ribosomal subunit protein uL29</fullName>
    </recommendedName>
</protein>
<dbReference type="Proteomes" id="UP000033907">
    <property type="component" value="Unassembled WGS sequence"/>
</dbReference>
<dbReference type="GO" id="GO:0003735">
    <property type="term" value="F:structural constituent of ribosome"/>
    <property type="evidence" value="ECO:0007669"/>
    <property type="project" value="InterPro"/>
</dbReference>
<evidence type="ECO:0000256" key="4">
    <source>
        <dbReference type="ARBA" id="ARBA00035204"/>
    </source>
</evidence>
<dbReference type="InterPro" id="IPR001854">
    <property type="entry name" value="Ribosomal_uL29"/>
</dbReference>
<evidence type="ECO:0000256" key="5">
    <source>
        <dbReference type="HAMAP-Rule" id="MF_00374"/>
    </source>
</evidence>
<evidence type="ECO:0000256" key="1">
    <source>
        <dbReference type="ARBA" id="ARBA00009254"/>
    </source>
</evidence>
<reference evidence="6 7" key="1">
    <citation type="journal article" date="2015" name="Nature">
        <title>rRNA introns, odd ribosomes, and small enigmatic genomes across a large radiation of phyla.</title>
        <authorList>
            <person name="Brown C.T."/>
            <person name="Hug L.A."/>
            <person name="Thomas B.C."/>
            <person name="Sharon I."/>
            <person name="Castelle C.J."/>
            <person name="Singh A."/>
            <person name="Wilkins M.J."/>
            <person name="Williams K.H."/>
            <person name="Banfield J.F."/>
        </authorList>
    </citation>
    <scope>NUCLEOTIDE SEQUENCE [LARGE SCALE GENOMIC DNA]</scope>
</reference>
<accession>A0A0G1EP23</accession>
<sequence length="71" mass="8428">MKKGIENLKNMKVDELKKQLILLQEEVRVIKFKAEGSKSKNVKENRTLKRQIARVMTEINKNNEKSDRKMK</sequence>
<keyword evidence="3 5" id="KW-0687">Ribonucleoprotein</keyword>
<keyword evidence="2 5" id="KW-0689">Ribosomal protein</keyword>
<evidence type="ECO:0000256" key="2">
    <source>
        <dbReference type="ARBA" id="ARBA00022980"/>
    </source>
</evidence>
<evidence type="ECO:0000313" key="6">
    <source>
        <dbReference type="EMBL" id="KKT11558.1"/>
    </source>
</evidence>